<dbReference type="GO" id="GO:0005213">
    <property type="term" value="F:structural constituent of egg chorion"/>
    <property type="evidence" value="ECO:0007669"/>
    <property type="project" value="InterPro"/>
</dbReference>
<keyword evidence="6" id="KW-1185">Reference proteome</keyword>
<keyword evidence="4" id="KW-0732">Signal</keyword>
<keyword evidence="2" id="KW-0677">Repeat</keyword>
<proteinExistence type="inferred from homology"/>
<reference evidence="5 6" key="1">
    <citation type="submission" date="2023-11" db="EMBL/GenBank/DDBJ databases">
        <authorList>
            <person name="Okamura Y."/>
        </authorList>
    </citation>
    <scope>NUCLEOTIDE SEQUENCE [LARGE SCALE GENOMIC DNA]</scope>
</reference>
<comment type="caution">
    <text evidence="5">The sequence shown here is derived from an EMBL/GenBank/DDBJ whole genome shotgun (WGS) entry which is preliminary data.</text>
</comment>
<organism evidence="5 6">
    <name type="scientific">Leptosia nina</name>
    <dbReference type="NCBI Taxonomy" id="320188"/>
    <lineage>
        <taxon>Eukaryota</taxon>
        <taxon>Metazoa</taxon>
        <taxon>Ecdysozoa</taxon>
        <taxon>Arthropoda</taxon>
        <taxon>Hexapoda</taxon>
        <taxon>Insecta</taxon>
        <taxon>Pterygota</taxon>
        <taxon>Neoptera</taxon>
        <taxon>Endopterygota</taxon>
        <taxon>Lepidoptera</taxon>
        <taxon>Glossata</taxon>
        <taxon>Ditrysia</taxon>
        <taxon>Papilionoidea</taxon>
        <taxon>Pieridae</taxon>
        <taxon>Pierinae</taxon>
        <taxon>Leptosia</taxon>
    </lineage>
</organism>
<feature type="signal peptide" evidence="4">
    <location>
        <begin position="1"/>
        <end position="25"/>
    </location>
</feature>
<evidence type="ECO:0000313" key="5">
    <source>
        <dbReference type="EMBL" id="CAK1548926.1"/>
    </source>
</evidence>
<dbReference type="InterPro" id="IPR002635">
    <property type="entry name" value="Chorion"/>
</dbReference>
<name>A0AAV1JHW3_9NEOP</name>
<evidence type="ECO:0000256" key="3">
    <source>
        <dbReference type="RuleBase" id="RU004378"/>
    </source>
</evidence>
<protein>
    <submittedName>
        <fullName evidence="5">Uncharacterized protein</fullName>
    </submittedName>
</protein>
<evidence type="ECO:0000256" key="4">
    <source>
        <dbReference type="SAM" id="SignalP"/>
    </source>
</evidence>
<evidence type="ECO:0000256" key="1">
    <source>
        <dbReference type="ARBA" id="ARBA00005906"/>
    </source>
</evidence>
<dbReference type="AlphaFoldDB" id="A0AAV1JHW3"/>
<feature type="chain" id="PRO_5043673564" evidence="4">
    <location>
        <begin position="26"/>
        <end position="197"/>
    </location>
</feature>
<sequence>MIVVNKMFSIIPLFVASVFVQTIDAQYLGNAFANPGFSQPLRNPGYPANPGFNQAAENAALNMAYGNLANGMAMNPAFASMAGYNQELGSFNGGGLIVTSSSPIAPSGMTVQSENLVVEGPLAVTGQLPFLGVVEVEGPLAATGQGAVAFGCGNGNVGIVGENLNAPEPYANLRAGYNLASQGNMLGRLPGNGLGLY</sequence>
<dbReference type="GO" id="GO:0042600">
    <property type="term" value="C:egg chorion"/>
    <property type="evidence" value="ECO:0007669"/>
    <property type="project" value="InterPro"/>
</dbReference>
<comment type="similarity">
    <text evidence="1 3">Belongs to the chorion protein family.</text>
</comment>
<gene>
    <name evidence="5" type="ORF">LNINA_LOCUS8274</name>
</gene>
<dbReference type="EMBL" id="CAVLEF010000011">
    <property type="protein sequence ID" value="CAK1548926.1"/>
    <property type="molecule type" value="Genomic_DNA"/>
</dbReference>
<evidence type="ECO:0000256" key="2">
    <source>
        <dbReference type="ARBA" id="ARBA00022737"/>
    </source>
</evidence>
<dbReference type="GO" id="GO:0007304">
    <property type="term" value="P:chorion-containing eggshell formation"/>
    <property type="evidence" value="ECO:0007669"/>
    <property type="project" value="InterPro"/>
</dbReference>
<dbReference type="Pfam" id="PF01723">
    <property type="entry name" value="Chorion_1"/>
    <property type="match status" value="1"/>
</dbReference>
<evidence type="ECO:0000313" key="6">
    <source>
        <dbReference type="Proteomes" id="UP001497472"/>
    </source>
</evidence>
<accession>A0AAV1JHW3</accession>
<dbReference type="Proteomes" id="UP001497472">
    <property type="component" value="Unassembled WGS sequence"/>
</dbReference>